<protein>
    <recommendedName>
        <fullName evidence="3">Pyruvate dehydrogenase [ubiquinone]</fullName>
        <ecNumber evidence="3">1.2.5.1</ecNumber>
    </recommendedName>
    <alternativeName>
        <fullName evidence="3">Pyruvate oxidase</fullName>
        <shortName evidence="3">POX</shortName>
    </alternativeName>
    <alternativeName>
        <fullName evidence="3">Pyruvate:ubiquinone-8 oxidoreductase</fullName>
    </alternativeName>
</protein>
<evidence type="ECO:0000313" key="9">
    <source>
        <dbReference type="Proteomes" id="UP001241603"/>
    </source>
</evidence>
<comment type="catalytic activity">
    <reaction evidence="3">
        <text>a ubiquinone + pyruvate + H2O = a ubiquinol + acetate + CO2</text>
        <dbReference type="Rhea" id="RHEA:27405"/>
        <dbReference type="Rhea" id="RHEA-COMP:9565"/>
        <dbReference type="Rhea" id="RHEA-COMP:9566"/>
        <dbReference type="ChEBI" id="CHEBI:15361"/>
        <dbReference type="ChEBI" id="CHEBI:15377"/>
        <dbReference type="ChEBI" id="CHEBI:16389"/>
        <dbReference type="ChEBI" id="CHEBI:16526"/>
        <dbReference type="ChEBI" id="CHEBI:17976"/>
        <dbReference type="ChEBI" id="CHEBI:30089"/>
        <dbReference type="EC" id="1.2.5.1"/>
    </reaction>
</comment>
<dbReference type="InterPro" id="IPR047210">
    <property type="entry name" value="TPP_PYR_POXB-like"/>
</dbReference>
<dbReference type="PANTHER" id="PTHR42981">
    <property type="entry name" value="PYRUVATE DEHYDROGENASE [UBIQUINONE]"/>
    <property type="match status" value="1"/>
</dbReference>
<comment type="similarity">
    <text evidence="1 3 4">Belongs to the TPP enzyme family.</text>
</comment>
<dbReference type="InterPro" id="IPR029061">
    <property type="entry name" value="THDP-binding"/>
</dbReference>
<dbReference type="InterPro" id="IPR029035">
    <property type="entry name" value="DHS-like_NAD/FAD-binding_dom"/>
</dbReference>
<dbReference type="InterPro" id="IPR011766">
    <property type="entry name" value="TPP_enzyme_TPP-bd"/>
</dbReference>
<keyword evidence="3" id="KW-0830">Ubiquinone</keyword>
<gene>
    <name evidence="3" type="primary">poxB</name>
    <name evidence="8" type="ORF">QO014_002588</name>
</gene>
<dbReference type="Proteomes" id="UP001241603">
    <property type="component" value="Unassembled WGS sequence"/>
</dbReference>
<comment type="cofactor">
    <cofactor evidence="3">
        <name>Mg(2+)</name>
        <dbReference type="ChEBI" id="CHEBI:18420"/>
    </cofactor>
    <text evidence="3">Binds 1 Mg(2+) ion per subunit.</text>
</comment>
<dbReference type="PROSITE" id="PS00187">
    <property type="entry name" value="TPP_ENZYMES"/>
    <property type="match status" value="1"/>
</dbReference>
<evidence type="ECO:0000259" key="6">
    <source>
        <dbReference type="Pfam" id="PF02775"/>
    </source>
</evidence>
<keyword evidence="3" id="KW-1003">Cell membrane</keyword>
<dbReference type="PANTHER" id="PTHR42981:SF2">
    <property type="entry name" value="PYRUVATE DEHYDROGENASE [UBIQUINONE]"/>
    <property type="match status" value="1"/>
</dbReference>
<comment type="caution">
    <text evidence="8">The sequence shown here is derived from an EMBL/GenBank/DDBJ whole genome shotgun (WGS) entry which is preliminary data.</text>
</comment>
<dbReference type="SUPFAM" id="SSF52467">
    <property type="entry name" value="DHS-like NAD/FAD-binding domain"/>
    <property type="match status" value="1"/>
</dbReference>
<dbReference type="InterPro" id="IPR000399">
    <property type="entry name" value="TPP-bd_CS"/>
</dbReference>
<dbReference type="InterPro" id="IPR044261">
    <property type="entry name" value="Pyruvate_dehydrogenase"/>
</dbReference>
<feature type="binding site" evidence="3">
    <location>
        <begin position="438"/>
        <end position="440"/>
    </location>
    <ligand>
        <name>thiamine diphosphate</name>
        <dbReference type="ChEBI" id="CHEBI:58937"/>
    </ligand>
</feature>
<dbReference type="InterPro" id="IPR047212">
    <property type="entry name" value="TPP_POXB-like"/>
</dbReference>
<feature type="site" description="Moves into active site upon enzyme activation, plays a role in electron transfer" evidence="3">
    <location>
        <position position="470"/>
    </location>
</feature>
<keyword evidence="3" id="KW-0460">Magnesium</keyword>
<comment type="cofactor">
    <cofactor evidence="3">
        <name>FAD</name>
        <dbReference type="ChEBI" id="CHEBI:57692"/>
    </cofactor>
    <text evidence="3">Binds 1 FAD per subunit.</text>
</comment>
<dbReference type="Pfam" id="PF02776">
    <property type="entry name" value="TPP_enzyme_N"/>
    <property type="match status" value="1"/>
</dbReference>
<evidence type="ECO:0000256" key="2">
    <source>
        <dbReference type="ARBA" id="ARBA00023052"/>
    </source>
</evidence>
<dbReference type="GO" id="GO:0052737">
    <property type="term" value="F:pyruvate dehydrogenase (quinone) activity"/>
    <property type="evidence" value="ECO:0007669"/>
    <property type="project" value="UniProtKB-EC"/>
</dbReference>
<dbReference type="NCBIfam" id="NF006591">
    <property type="entry name" value="PRK09124.1"/>
    <property type="match status" value="1"/>
</dbReference>
<dbReference type="InterPro" id="IPR012001">
    <property type="entry name" value="Thiamin_PyroP_enz_TPP-bd_dom"/>
</dbReference>
<organism evidence="8 9">
    <name type="scientific">Kaistia dalseonensis</name>
    <dbReference type="NCBI Taxonomy" id="410840"/>
    <lineage>
        <taxon>Bacteria</taxon>
        <taxon>Pseudomonadati</taxon>
        <taxon>Pseudomonadota</taxon>
        <taxon>Alphaproteobacteria</taxon>
        <taxon>Hyphomicrobiales</taxon>
        <taxon>Kaistiaceae</taxon>
        <taxon>Kaistia</taxon>
    </lineage>
</organism>
<evidence type="ECO:0000256" key="3">
    <source>
        <dbReference type="HAMAP-Rule" id="MF_00850"/>
    </source>
</evidence>
<feature type="domain" description="Thiamine pyrophosphate enzyme TPP-binding" evidence="6">
    <location>
        <begin position="384"/>
        <end position="530"/>
    </location>
</feature>
<feature type="domain" description="Thiamine pyrophosphate enzyme central" evidence="5">
    <location>
        <begin position="194"/>
        <end position="321"/>
    </location>
</feature>
<dbReference type="Pfam" id="PF00205">
    <property type="entry name" value="TPP_enzyme_M"/>
    <property type="match status" value="1"/>
</dbReference>
<feature type="region of interest" description="Membrane-binding domain" evidence="3">
    <location>
        <begin position="536"/>
        <end position="577"/>
    </location>
</feature>
<dbReference type="SUPFAM" id="SSF52518">
    <property type="entry name" value="Thiamin diphosphate-binding fold (THDP-binding)"/>
    <property type="match status" value="2"/>
</dbReference>
<feature type="binding site" evidence="3">
    <location>
        <begin position="277"/>
        <end position="281"/>
    </location>
    <ligand>
        <name>FAD</name>
        <dbReference type="ChEBI" id="CHEBI:57692"/>
    </ligand>
</feature>
<feature type="binding site" evidence="3">
    <location>
        <begin position="465"/>
        <end position="471"/>
    </location>
    <ligand>
        <name>thiamine diphosphate</name>
        <dbReference type="ChEBI" id="CHEBI:58937"/>
    </ligand>
</feature>
<keyword evidence="9" id="KW-1185">Reference proteome</keyword>
<feature type="domain" description="Thiamine pyrophosphate enzyme N-terminal TPP-binding" evidence="7">
    <location>
        <begin position="5"/>
        <end position="116"/>
    </location>
</feature>
<dbReference type="RefSeq" id="WP_266349098.1">
    <property type="nucleotide sequence ID" value="NZ_JAPKNG010000003.1"/>
</dbReference>
<evidence type="ECO:0000256" key="1">
    <source>
        <dbReference type="ARBA" id="ARBA00007812"/>
    </source>
</evidence>
<proteinExistence type="inferred from homology"/>
<evidence type="ECO:0000259" key="5">
    <source>
        <dbReference type="Pfam" id="PF00205"/>
    </source>
</evidence>
<dbReference type="InterPro" id="IPR047211">
    <property type="entry name" value="POXB-like"/>
</dbReference>
<comment type="caution">
    <text evidence="3">Lacks conserved residue(s) required for the propagation of feature annotation.</text>
</comment>
<name>A0ABU0H7C6_9HYPH</name>
<feature type="binding site" evidence="3">
    <location>
        <position position="295"/>
    </location>
    <ligand>
        <name>FAD</name>
        <dbReference type="ChEBI" id="CHEBI:57692"/>
    </ligand>
</feature>
<keyword evidence="3" id="KW-0274">FAD</keyword>
<dbReference type="InterPro" id="IPR012000">
    <property type="entry name" value="Thiamin_PyroP_enz_cen_dom"/>
</dbReference>
<keyword evidence="3" id="KW-0547">Nucleotide-binding</keyword>
<keyword evidence="3" id="KW-0479">Metal-binding</keyword>
<comment type="function">
    <text evidence="3">A peripheral cell membrane enzyme that catalyzes the oxidative decarboxylation of pyruvate to form acetate and CO(2). It channels electrons from the cytoplasm to the respiratory chain at the cell membrane via ubiquinone.</text>
</comment>
<feature type="binding site" evidence="3">
    <location>
        <position position="465"/>
    </location>
    <ligand>
        <name>Mg(2+)</name>
        <dbReference type="ChEBI" id="CHEBI:18420"/>
    </ligand>
</feature>
<dbReference type="EMBL" id="JAUSVO010000003">
    <property type="protein sequence ID" value="MDQ0438196.1"/>
    <property type="molecule type" value="Genomic_DNA"/>
</dbReference>
<comment type="domain">
    <text evidence="3">Has 4 domains; the Pyr domain which binds the pyrimidine moiety of the thiamine pyrophosphate cofactor, the FAD-binding domain, the PP-binding domain which binds the pyrophosphate portion of thiamine pyrophosphate and the C-terminal membrane binding region. The C-terminus is held closely against the rest of the protein and covers the active site; during activation it unfolds from the rest of the protein and forms an amphipathic helix upon membrane binding, exposing the active site.</text>
</comment>
<dbReference type="CDD" id="cd07039">
    <property type="entry name" value="TPP_PYR_POX"/>
    <property type="match status" value="1"/>
</dbReference>
<sequence>MSSRNVADLIVETLEQAGVERIYGVVGDSLNGLTEALRETATLRWVHVRHEEAAAFAAAGEAQITGKLAVCAGSCGPGNLHLINGLFDAQRSRTPVLAIAAQIPSAEIGSGYFQETHPQNLFQECSVYCELVSDPKQMPFVLENAIRAAVGKRGVAVVVIPGDVSLKPAPDRAPSAPQGLLPPAPVVTPAASELDALATLLNDAERVTLFCGRGCAGAHAELMQLAEALKSPIVHALGGKEYVEYDNPYDVGMTGFIGFSSGYEAMHACDVLLMLGTDFPYKQFLPTETKIAQVDIRPENLGRRCKLDLGLVGDVASTINGLLPRLDVKSDRLHLDDSLTRYRHARKGLDSLAEGTPGRKPIHPQYLARMISERAADDAAFTFDVGTPTIWAARYLKMNGRRRLVGSLAHGSMANALPQAIGIQAAQPSRQVISMSGDGGFSMLMGDLITLTQEKLPVKIVIFNNGVLGFVALEMKAAGFVELGTDLQNPDFAAMANAMGILGVRVEDPGDLPHALDRVLAHDGPAVLDVLTATQELSMPPTIGVEQARGFGLWMLRAVLSGHGSEIIDLAEANLLPR</sequence>
<feature type="region of interest" description="FAD-binding domain" evidence="3">
    <location>
        <begin position="186"/>
        <end position="337"/>
    </location>
</feature>
<keyword evidence="3" id="KW-0472">Membrane</keyword>
<reference evidence="8 9" key="1">
    <citation type="submission" date="2023-07" db="EMBL/GenBank/DDBJ databases">
        <title>Genomic Encyclopedia of Type Strains, Phase IV (KMG-IV): sequencing the most valuable type-strain genomes for metagenomic binning, comparative biology and taxonomic classification.</title>
        <authorList>
            <person name="Goeker M."/>
        </authorList>
    </citation>
    <scope>NUCLEOTIDE SEQUENCE [LARGE SCALE GENOMIC DNA]</scope>
    <source>
        <strain evidence="8 9">B6-8</strain>
    </source>
</reference>
<dbReference type="Pfam" id="PF02775">
    <property type="entry name" value="TPP_enzyme_C"/>
    <property type="match status" value="1"/>
</dbReference>
<feature type="binding site" evidence="3">
    <location>
        <position position="51"/>
    </location>
    <ligand>
        <name>thiamine diphosphate</name>
        <dbReference type="ChEBI" id="CHEBI:58937"/>
    </ligand>
</feature>
<comment type="activity regulation">
    <text evidence="3">The C-terminus inhibits activity; it has to move for the enzyme to be active. Activated by lipid-binding, which occurs via the C-terminus.</text>
</comment>
<dbReference type="Gene3D" id="3.40.50.970">
    <property type="match status" value="2"/>
</dbReference>
<feature type="binding site" evidence="3">
    <location>
        <begin position="411"/>
        <end position="413"/>
    </location>
    <ligand>
        <name>thiamine diphosphate</name>
        <dbReference type="ChEBI" id="CHEBI:58937"/>
    </ligand>
</feature>
<keyword evidence="3" id="KW-0446">Lipid-binding</keyword>
<keyword evidence="2 3" id="KW-0786">Thiamine pyrophosphate</keyword>
<dbReference type="CDD" id="cd02014">
    <property type="entry name" value="TPP_POX"/>
    <property type="match status" value="1"/>
</dbReference>
<evidence type="ECO:0000256" key="4">
    <source>
        <dbReference type="RuleBase" id="RU362132"/>
    </source>
</evidence>
<evidence type="ECO:0000259" key="7">
    <source>
        <dbReference type="Pfam" id="PF02776"/>
    </source>
</evidence>
<comment type="cofactor">
    <cofactor evidence="3">
        <name>thiamine diphosphate</name>
        <dbReference type="ChEBI" id="CHEBI:58937"/>
    </cofactor>
    <text evidence="3">Binds 1 thiamine pyrophosphate per subunit.</text>
</comment>
<dbReference type="EC" id="1.2.5.1" evidence="3"/>
<keyword evidence="3" id="KW-0285">Flavoprotein</keyword>
<keyword evidence="3 8" id="KW-0670">Pyruvate</keyword>
<dbReference type="HAMAP" id="MF_00850">
    <property type="entry name" value="POX"/>
    <property type="match status" value="1"/>
</dbReference>
<comment type="subcellular location">
    <subcellularLocation>
        <location evidence="3">Cell membrane</location>
        <topology evidence="3">Peripheral membrane protein</topology>
        <orientation evidence="3">Cytoplasmic side</orientation>
    </subcellularLocation>
</comment>
<keyword evidence="3 8" id="KW-0560">Oxidoreductase</keyword>
<comment type="subunit">
    <text evidence="3">Homotetramer.</text>
</comment>
<feature type="binding site" evidence="3">
    <location>
        <position position="438"/>
    </location>
    <ligand>
        <name>Mg(2+)</name>
        <dbReference type="ChEBI" id="CHEBI:18420"/>
    </ligand>
</feature>
<evidence type="ECO:0000313" key="8">
    <source>
        <dbReference type="EMBL" id="MDQ0438196.1"/>
    </source>
</evidence>
<accession>A0ABU0H7C6</accession>
<dbReference type="Gene3D" id="3.40.50.1220">
    <property type="entry name" value="TPP-binding domain"/>
    <property type="match status" value="1"/>
</dbReference>